<keyword evidence="3 5" id="KW-0408">Iron</keyword>
<dbReference type="PROSITE" id="PS00191">
    <property type="entry name" value="CYTOCHROME_B5_1"/>
    <property type="match status" value="1"/>
</dbReference>
<dbReference type="AlphaFoldDB" id="A0A6U4SX50"/>
<dbReference type="PRINTS" id="PR00363">
    <property type="entry name" value="CYTOCHROMEB5"/>
</dbReference>
<dbReference type="GO" id="GO:0016020">
    <property type="term" value="C:membrane"/>
    <property type="evidence" value="ECO:0007669"/>
    <property type="project" value="TreeGrafter"/>
</dbReference>
<evidence type="ECO:0000256" key="6">
    <source>
        <dbReference type="SAM" id="MobiDB-lite"/>
    </source>
</evidence>
<evidence type="ECO:0000256" key="1">
    <source>
        <dbReference type="ARBA" id="ARBA00022617"/>
    </source>
</evidence>
<keyword evidence="2 5" id="KW-0479">Metal-binding</keyword>
<dbReference type="InterPro" id="IPR018506">
    <property type="entry name" value="Cyt_B5_heme-BS"/>
</dbReference>
<evidence type="ECO:0000256" key="2">
    <source>
        <dbReference type="ARBA" id="ARBA00022723"/>
    </source>
</evidence>
<dbReference type="GO" id="GO:0046872">
    <property type="term" value="F:metal ion binding"/>
    <property type="evidence" value="ECO:0007669"/>
    <property type="project" value="UniProtKB-UniRule"/>
</dbReference>
<dbReference type="InterPro" id="IPR036400">
    <property type="entry name" value="Cyt_B5-like_heme/steroid_sf"/>
</dbReference>
<dbReference type="EMBL" id="HBFX01006937">
    <property type="protein sequence ID" value="CAD8949690.1"/>
    <property type="molecule type" value="Transcribed_RNA"/>
</dbReference>
<comment type="similarity">
    <text evidence="4 5">Belongs to the cytochrome b5 family.</text>
</comment>
<organism evidence="8">
    <name type="scientific">Hemiselmis andersenii</name>
    <name type="common">Cryptophyte alga</name>
    <dbReference type="NCBI Taxonomy" id="464988"/>
    <lineage>
        <taxon>Eukaryota</taxon>
        <taxon>Cryptophyceae</taxon>
        <taxon>Cryptomonadales</taxon>
        <taxon>Hemiselmidaceae</taxon>
        <taxon>Hemiselmis</taxon>
    </lineage>
</organism>
<dbReference type="Pfam" id="PF00173">
    <property type="entry name" value="Cyt-b5"/>
    <property type="match status" value="1"/>
</dbReference>
<dbReference type="InterPro" id="IPR001199">
    <property type="entry name" value="Cyt_B5-like_heme/steroid-bd"/>
</dbReference>
<accession>A0A6U4SX50</accession>
<evidence type="ECO:0000313" key="8">
    <source>
        <dbReference type="EMBL" id="CAD8949690.1"/>
    </source>
</evidence>
<sequence length="128" mass="13771">MGVFNEECLKEIEKLRKEKGNPKMSWADVKLRNKQSDCCIVIDNCVFDVTGYLSRHPGGQAAILRHAGKNATSGFDKVGSHTSGARKTLAKLYIADVGSSFVPTMGSKKDKGKGKGKESSSSCNCVLS</sequence>
<evidence type="ECO:0000256" key="3">
    <source>
        <dbReference type="ARBA" id="ARBA00023004"/>
    </source>
</evidence>
<evidence type="ECO:0000259" key="7">
    <source>
        <dbReference type="PROSITE" id="PS50255"/>
    </source>
</evidence>
<feature type="region of interest" description="Disordered" evidence="6">
    <location>
        <begin position="101"/>
        <end position="128"/>
    </location>
</feature>
<proteinExistence type="inferred from homology"/>
<reference evidence="8" key="1">
    <citation type="submission" date="2021-01" db="EMBL/GenBank/DDBJ databases">
        <authorList>
            <person name="Corre E."/>
            <person name="Pelletier E."/>
            <person name="Niang G."/>
            <person name="Scheremetjew M."/>
            <person name="Finn R."/>
            <person name="Kale V."/>
            <person name="Holt S."/>
            <person name="Cochrane G."/>
            <person name="Meng A."/>
            <person name="Brown T."/>
            <person name="Cohen L."/>
        </authorList>
    </citation>
    <scope>NUCLEOTIDE SEQUENCE</scope>
    <source>
        <strain evidence="8">CCMP644</strain>
    </source>
</reference>
<dbReference type="Gene3D" id="3.10.120.10">
    <property type="entry name" value="Cytochrome b5-like heme/steroid binding domain"/>
    <property type="match status" value="1"/>
</dbReference>
<name>A0A6U4SX50_HEMAN</name>
<dbReference type="PANTHER" id="PTHR19359">
    <property type="entry name" value="CYTOCHROME B5"/>
    <property type="match status" value="1"/>
</dbReference>
<dbReference type="InterPro" id="IPR050668">
    <property type="entry name" value="Cytochrome_b5"/>
</dbReference>
<feature type="domain" description="Cytochrome b5 heme-binding" evidence="7">
    <location>
        <begin position="21"/>
        <end position="98"/>
    </location>
</feature>
<dbReference type="GO" id="GO:0020037">
    <property type="term" value="F:heme binding"/>
    <property type="evidence" value="ECO:0007669"/>
    <property type="project" value="UniProtKB-UniRule"/>
</dbReference>
<evidence type="ECO:0000256" key="4">
    <source>
        <dbReference type="ARBA" id="ARBA00038168"/>
    </source>
</evidence>
<evidence type="ECO:0000256" key="5">
    <source>
        <dbReference type="RuleBase" id="RU362121"/>
    </source>
</evidence>
<dbReference type="PANTHER" id="PTHR19359:SF95">
    <property type="entry name" value="CYTOCHROME B5 TYPE B"/>
    <property type="match status" value="1"/>
</dbReference>
<dbReference type="PROSITE" id="PS50255">
    <property type="entry name" value="CYTOCHROME_B5_2"/>
    <property type="match status" value="1"/>
</dbReference>
<keyword evidence="1 5" id="KW-0349">Heme</keyword>
<feature type="compositionally biased region" description="Basic and acidic residues" evidence="6">
    <location>
        <begin position="107"/>
        <end position="118"/>
    </location>
</feature>
<gene>
    <name evidence="8" type="ORF">HAND00432_LOCUS4209</name>
</gene>
<dbReference type="SUPFAM" id="SSF55856">
    <property type="entry name" value="Cytochrome b5-like heme/steroid binding domain"/>
    <property type="match status" value="1"/>
</dbReference>
<dbReference type="SMART" id="SM01117">
    <property type="entry name" value="Cyt-b5"/>
    <property type="match status" value="1"/>
</dbReference>
<protein>
    <recommendedName>
        <fullName evidence="7">Cytochrome b5 heme-binding domain-containing protein</fullName>
    </recommendedName>
</protein>